<dbReference type="KEGG" id="nav:JQS30_04055"/>
<evidence type="ECO:0000313" key="2">
    <source>
        <dbReference type="Proteomes" id="UP000662939"/>
    </source>
</evidence>
<sequence length="211" mass="22896">MENHSHRHARHPRLAIPMAAIIAGILSGCATGGEFKRYDIPDPPPFETLPGSDIEQWRNAVATYGSHWLAERDEALTGLNGAQRLYWVWEEGDGGGDRFRAHATTTEDADMLTINCRHIAGRGMRAEPSSIDQIATFLTDCAAGAGIDGLDAAALGDWVSDNLAQNWDPEGEDLEPIGLRYDIPEVDVWMTVKQNSADLTVSKGIDLSGGN</sequence>
<dbReference type="EMBL" id="CP070496">
    <property type="protein sequence ID" value="QSB06100.1"/>
    <property type="molecule type" value="Genomic_DNA"/>
</dbReference>
<dbReference type="AlphaFoldDB" id="A0A895XV44"/>
<keyword evidence="2" id="KW-1185">Reference proteome</keyword>
<gene>
    <name evidence="1" type="ORF">JQS30_04055</name>
</gene>
<dbReference type="Proteomes" id="UP000662939">
    <property type="component" value="Chromosome"/>
</dbReference>
<dbReference type="PROSITE" id="PS51257">
    <property type="entry name" value="PROKAR_LIPOPROTEIN"/>
    <property type="match status" value="1"/>
</dbReference>
<protein>
    <recommendedName>
        <fullName evidence="3">Lipoprotein</fullName>
    </recommendedName>
</protein>
<name>A0A895XV44_9ACTN</name>
<accession>A0A895XV44</accession>
<reference evidence="1" key="1">
    <citation type="submission" date="2021-02" db="EMBL/GenBank/DDBJ databases">
        <title>Natronoglycomyces albus gen. nov., sp. nov, a haloalkaliphilic actinobacterium from a soda solonchak soil.</title>
        <authorList>
            <person name="Sorokin D.Y."/>
            <person name="Khijniak T.V."/>
            <person name="Zakharycheva A.P."/>
            <person name="Boueva O.V."/>
            <person name="Ariskina E.V."/>
            <person name="Hahnke R.L."/>
            <person name="Bunk B."/>
            <person name="Sproer C."/>
            <person name="Schumann P."/>
            <person name="Evtushenko L.I."/>
            <person name="Kublanov I.V."/>
        </authorList>
    </citation>
    <scope>NUCLEOTIDE SEQUENCE</scope>
    <source>
        <strain evidence="1">DSM 106290</strain>
    </source>
</reference>
<evidence type="ECO:0008006" key="3">
    <source>
        <dbReference type="Google" id="ProtNLM"/>
    </source>
</evidence>
<organism evidence="1 2">
    <name type="scientific">Natronoglycomyces albus</name>
    <dbReference type="NCBI Taxonomy" id="2811108"/>
    <lineage>
        <taxon>Bacteria</taxon>
        <taxon>Bacillati</taxon>
        <taxon>Actinomycetota</taxon>
        <taxon>Actinomycetes</taxon>
        <taxon>Glycomycetales</taxon>
        <taxon>Glycomycetaceae</taxon>
        <taxon>Natronoglycomyces</taxon>
    </lineage>
</organism>
<evidence type="ECO:0000313" key="1">
    <source>
        <dbReference type="EMBL" id="QSB06100.1"/>
    </source>
</evidence>
<proteinExistence type="predicted"/>
<dbReference type="RefSeq" id="WP_213172111.1">
    <property type="nucleotide sequence ID" value="NZ_CP070496.1"/>
</dbReference>